<protein>
    <recommendedName>
        <fullName evidence="10">Polyadenylate-binding protein</fullName>
        <shortName evidence="10">PABP</shortName>
    </recommendedName>
</protein>
<dbReference type="FunFam" id="3.30.70.330:FF:000564">
    <property type="entry name" value="Polyadenylate-binding protein"/>
    <property type="match status" value="1"/>
</dbReference>
<name>A0AAD4TFP2_9MAGN</name>
<dbReference type="InterPro" id="IPR012677">
    <property type="entry name" value="Nucleotide-bd_a/b_plait_sf"/>
</dbReference>
<dbReference type="PROSITE" id="PS51309">
    <property type="entry name" value="PABC"/>
    <property type="match status" value="1"/>
</dbReference>
<sequence length="649" mass="71213">MAVVSQSSNSVVIPGASLYVGDLHVDVTEDELYAAFNVIDNLVSVRVCKDSVSSVSLGYGYVNYISTDSANLAIEKLNHTPFRGQMIRVMWSRRDSDARKSGIANLFVKNLSVSIDNAKLHEMFSKCGNILSCKVAMTEEGKSKGYGFVQYETEESATAAINSVNGSTVEGKQIYVGPFVKKSERPSGNSDSSFTNLYVKNLDLDVTEELLTEKFSKYGKITHLVIMKDGNSKSKGFGFVNFDSPDEAKKAMEATNGMQIGSKVLYVGRAQKKAERAKILHDQFEERRKEQVQKFKGSNVYVKNIDDSVNDDELRSIFSKCGTITSAKIMLDEKGISKGFGFVCFTTIEAAYQAVNGLHGYMLHRKPLYVAFAQKKEERRTQLQIQFSQGITGLAVPTSAAVIPARYPPLYYTLPPNMVPPQGLMHQPLGLTPEWGTSRFLPPARPNFHPVPRPVIPDSSRQNKKKWGRMNAHMVAQTGGQSVSFMPHIPQSTPRPAITVKDPNNQQIKYMTNVQKMGEMKNGPQRVSSVAGPKSVGGVAGTSQPLEGLKTLSTMLAAASPQHQKQMLGECLYPLVFKLQRDLAAKITGMLLEMDNSELLLLLESPASLVIKVEQAVQVLKSSKTTRSSGAGQDSLHPNYMSAAQVAVN</sequence>
<keyword evidence="14" id="KW-1185">Reference proteome</keyword>
<evidence type="ECO:0000256" key="8">
    <source>
        <dbReference type="ARBA" id="ARBA00054110"/>
    </source>
</evidence>
<dbReference type="FunFam" id="3.30.70.330:FF:000500">
    <property type="entry name" value="Polyadenylate-binding protein"/>
    <property type="match status" value="1"/>
</dbReference>
<dbReference type="PANTHER" id="PTHR24012">
    <property type="entry name" value="RNA BINDING PROTEIN"/>
    <property type="match status" value="1"/>
</dbReference>
<evidence type="ECO:0000256" key="2">
    <source>
        <dbReference type="ARBA" id="ARBA00004496"/>
    </source>
</evidence>
<evidence type="ECO:0000313" key="13">
    <source>
        <dbReference type="EMBL" id="KAI3954775.1"/>
    </source>
</evidence>
<dbReference type="InterPro" id="IPR002004">
    <property type="entry name" value="PABP_HYD_C"/>
</dbReference>
<comment type="caution">
    <text evidence="13">The sequence shown here is derived from an EMBL/GenBank/DDBJ whole genome shotgun (WGS) entry which is preliminary data.</text>
</comment>
<dbReference type="Gene3D" id="3.30.70.330">
    <property type="match status" value="4"/>
</dbReference>
<dbReference type="SMART" id="SM00361">
    <property type="entry name" value="RRM_1"/>
    <property type="match status" value="3"/>
</dbReference>
<dbReference type="SMART" id="SM00517">
    <property type="entry name" value="PolyA"/>
    <property type="match status" value="1"/>
</dbReference>
<dbReference type="SMART" id="SM00360">
    <property type="entry name" value="RRM"/>
    <property type="match status" value="4"/>
</dbReference>
<dbReference type="AlphaFoldDB" id="A0AAD4TFP2"/>
<dbReference type="GO" id="GO:0003723">
    <property type="term" value="F:RNA binding"/>
    <property type="evidence" value="ECO:0007669"/>
    <property type="project" value="UniProtKB-UniRule"/>
</dbReference>
<dbReference type="Pfam" id="PF00658">
    <property type="entry name" value="MLLE"/>
    <property type="match status" value="1"/>
</dbReference>
<comment type="subcellular location">
    <subcellularLocation>
        <location evidence="2 10">Cytoplasm</location>
    </subcellularLocation>
    <subcellularLocation>
        <location evidence="1">Nucleus</location>
    </subcellularLocation>
</comment>
<dbReference type="InterPro" id="IPR045305">
    <property type="entry name" value="RRM2_I_PABPs"/>
</dbReference>
<dbReference type="PROSITE" id="PS50102">
    <property type="entry name" value="RRM"/>
    <property type="match status" value="4"/>
</dbReference>
<dbReference type="InterPro" id="IPR036053">
    <property type="entry name" value="PABP-dom"/>
</dbReference>
<keyword evidence="6 9" id="KW-0694">RNA-binding</keyword>
<dbReference type="Proteomes" id="UP001202328">
    <property type="component" value="Unassembled WGS sequence"/>
</dbReference>
<dbReference type="NCBIfam" id="TIGR01628">
    <property type="entry name" value="PABP-1234"/>
    <property type="match status" value="1"/>
</dbReference>
<evidence type="ECO:0000256" key="3">
    <source>
        <dbReference type="ARBA" id="ARBA00008557"/>
    </source>
</evidence>
<feature type="domain" description="RRM" evidence="11">
    <location>
        <begin position="298"/>
        <end position="375"/>
    </location>
</feature>
<dbReference type="CDD" id="cd12380">
    <property type="entry name" value="RRM3_I_PABPs"/>
    <property type="match status" value="1"/>
</dbReference>
<dbReference type="GO" id="GO:0005737">
    <property type="term" value="C:cytoplasm"/>
    <property type="evidence" value="ECO:0007669"/>
    <property type="project" value="UniProtKB-SubCell"/>
</dbReference>
<evidence type="ECO:0000256" key="5">
    <source>
        <dbReference type="ARBA" id="ARBA00022737"/>
    </source>
</evidence>
<comment type="similarity">
    <text evidence="3 10">Belongs to the polyadenylate-binding protein type-1 family.</text>
</comment>
<feature type="domain" description="RRM" evidence="11">
    <location>
        <begin position="16"/>
        <end position="94"/>
    </location>
</feature>
<dbReference type="Pfam" id="PF00076">
    <property type="entry name" value="RRM_1"/>
    <property type="match status" value="4"/>
</dbReference>
<dbReference type="InterPro" id="IPR035979">
    <property type="entry name" value="RBD_domain_sf"/>
</dbReference>
<feature type="domain" description="PABC" evidence="12">
    <location>
        <begin position="548"/>
        <end position="625"/>
    </location>
</feature>
<evidence type="ECO:0000256" key="6">
    <source>
        <dbReference type="ARBA" id="ARBA00022884"/>
    </source>
</evidence>
<dbReference type="InterPro" id="IPR003954">
    <property type="entry name" value="RRM_euk-type"/>
</dbReference>
<evidence type="ECO:0000256" key="7">
    <source>
        <dbReference type="ARBA" id="ARBA00023242"/>
    </source>
</evidence>
<evidence type="ECO:0000256" key="4">
    <source>
        <dbReference type="ARBA" id="ARBA00022490"/>
    </source>
</evidence>
<evidence type="ECO:0000256" key="9">
    <source>
        <dbReference type="PROSITE-ProRule" id="PRU00176"/>
    </source>
</evidence>
<evidence type="ECO:0000256" key="10">
    <source>
        <dbReference type="RuleBase" id="RU362004"/>
    </source>
</evidence>
<accession>A0AAD4TFP2</accession>
<dbReference type="Gene3D" id="1.10.1900.10">
    <property type="entry name" value="c-terminal domain of poly(a) binding protein"/>
    <property type="match status" value="1"/>
</dbReference>
<keyword evidence="5" id="KW-0677">Repeat</keyword>
<proteinExistence type="inferred from homology"/>
<evidence type="ECO:0000313" key="14">
    <source>
        <dbReference type="Proteomes" id="UP001202328"/>
    </source>
</evidence>
<evidence type="ECO:0000259" key="12">
    <source>
        <dbReference type="PROSITE" id="PS51309"/>
    </source>
</evidence>
<dbReference type="GO" id="GO:0005634">
    <property type="term" value="C:nucleus"/>
    <property type="evidence" value="ECO:0007669"/>
    <property type="project" value="UniProtKB-SubCell"/>
</dbReference>
<keyword evidence="4 10" id="KW-0963">Cytoplasm</keyword>
<feature type="domain" description="RRM" evidence="11">
    <location>
        <begin position="104"/>
        <end position="176"/>
    </location>
</feature>
<dbReference type="SUPFAM" id="SSF54928">
    <property type="entry name" value="RNA-binding domain, RBD"/>
    <property type="match status" value="3"/>
</dbReference>
<dbReference type="InterPro" id="IPR000504">
    <property type="entry name" value="RRM_dom"/>
</dbReference>
<comment type="function">
    <text evidence="8">Binds the poly(A) tail of mRNA. Appears to be an important mediator of the multiple roles of the poly(A) tail in mRNA biogenesis, stability and translation.</text>
</comment>
<reference evidence="13" key="1">
    <citation type="submission" date="2022-04" db="EMBL/GenBank/DDBJ databases">
        <title>A functionally conserved STORR gene fusion in Papaver species that diverged 16.8 million years ago.</title>
        <authorList>
            <person name="Catania T."/>
        </authorList>
    </citation>
    <scope>NUCLEOTIDE SEQUENCE</scope>
    <source>
        <strain evidence="13">S-188037</strain>
    </source>
</reference>
<organism evidence="13 14">
    <name type="scientific">Papaver atlanticum</name>
    <dbReference type="NCBI Taxonomy" id="357466"/>
    <lineage>
        <taxon>Eukaryota</taxon>
        <taxon>Viridiplantae</taxon>
        <taxon>Streptophyta</taxon>
        <taxon>Embryophyta</taxon>
        <taxon>Tracheophyta</taxon>
        <taxon>Spermatophyta</taxon>
        <taxon>Magnoliopsida</taxon>
        <taxon>Ranunculales</taxon>
        <taxon>Papaveraceae</taxon>
        <taxon>Papaveroideae</taxon>
        <taxon>Papaver</taxon>
    </lineage>
</organism>
<keyword evidence="7" id="KW-0539">Nucleus</keyword>
<dbReference type="FunFam" id="3.30.70.330:FF:000651">
    <property type="entry name" value="Poly(A) binding protein cytoplasmic 1 like"/>
    <property type="match status" value="1"/>
</dbReference>
<dbReference type="SUPFAM" id="SSF63570">
    <property type="entry name" value="PABC (PABP) domain"/>
    <property type="match status" value="1"/>
</dbReference>
<dbReference type="CDD" id="cd12379">
    <property type="entry name" value="RRM2_I_PABPs"/>
    <property type="match status" value="1"/>
</dbReference>
<feature type="domain" description="RRM" evidence="11">
    <location>
        <begin position="195"/>
        <end position="272"/>
    </location>
</feature>
<dbReference type="EMBL" id="JAJJMB010001870">
    <property type="protein sequence ID" value="KAI3954775.1"/>
    <property type="molecule type" value="Genomic_DNA"/>
</dbReference>
<dbReference type="InterPro" id="IPR006515">
    <property type="entry name" value="PABP_1234"/>
</dbReference>
<evidence type="ECO:0000256" key="1">
    <source>
        <dbReference type="ARBA" id="ARBA00004123"/>
    </source>
</evidence>
<evidence type="ECO:0000259" key="11">
    <source>
        <dbReference type="PROSITE" id="PS50102"/>
    </source>
</evidence>
<gene>
    <name evidence="13" type="ORF">MKW98_002881</name>
</gene>
<dbReference type="CDD" id="cd12381">
    <property type="entry name" value="RRM4_I_PABPs"/>
    <property type="match status" value="1"/>
</dbReference>